<gene>
    <name evidence="10" type="ORF">HOLleu_38031</name>
</gene>
<feature type="region of interest" description="Disordered" evidence="8">
    <location>
        <begin position="401"/>
        <end position="464"/>
    </location>
</feature>
<feature type="compositionally biased region" description="Basic residues" evidence="8">
    <location>
        <begin position="709"/>
        <end position="719"/>
    </location>
</feature>
<feature type="region of interest" description="Disordered" evidence="8">
    <location>
        <begin position="249"/>
        <end position="304"/>
    </location>
</feature>
<dbReference type="AlphaFoldDB" id="A0A9Q0YKD5"/>
<dbReference type="InterPro" id="IPR050331">
    <property type="entry name" value="Zinc_finger"/>
</dbReference>
<feature type="compositionally biased region" description="Basic and acidic residues" evidence="8">
    <location>
        <begin position="432"/>
        <end position="445"/>
    </location>
</feature>
<feature type="compositionally biased region" description="Basic and acidic residues" evidence="8">
    <location>
        <begin position="292"/>
        <end position="304"/>
    </location>
</feature>
<feature type="domain" description="C2H2-type" evidence="9">
    <location>
        <begin position="806"/>
        <end position="833"/>
    </location>
</feature>
<feature type="domain" description="C2H2-type" evidence="9">
    <location>
        <begin position="889"/>
        <end position="916"/>
    </location>
</feature>
<dbReference type="PANTHER" id="PTHR16515">
    <property type="entry name" value="PR DOMAIN ZINC FINGER PROTEIN"/>
    <property type="match status" value="1"/>
</dbReference>
<keyword evidence="2" id="KW-0479">Metal-binding</keyword>
<comment type="subcellular location">
    <subcellularLocation>
        <location evidence="1">Nucleus</location>
    </subcellularLocation>
</comment>
<accession>A0A9Q0YKD5</accession>
<feature type="domain" description="C2H2-type" evidence="9">
    <location>
        <begin position="861"/>
        <end position="888"/>
    </location>
</feature>
<dbReference type="Pfam" id="PF00096">
    <property type="entry name" value="zf-C2H2"/>
    <property type="match status" value="5"/>
</dbReference>
<evidence type="ECO:0000313" key="10">
    <source>
        <dbReference type="EMBL" id="KAJ8022980.1"/>
    </source>
</evidence>
<dbReference type="EMBL" id="JAIZAY010000020">
    <property type="protein sequence ID" value="KAJ8022980.1"/>
    <property type="molecule type" value="Genomic_DNA"/>
</dbReference>
<feature type="domain" description="C2H2-type" evidence="9">
    <location>
        <begin position="973"/>
        <end position="1000"/>
    </location>
</feature>
<dbReference type="PROSITE" id="PS50157">
    <property type="entry name" value="ZINC_FINGER_C2H2_2"/>
    <property type="match status" value="8"/>
</dbReference>
<name>A0A9Q0YKD5_HOLLE</name>
<feature type="region of interest" description="Disordered" evidence="8">
    <location>
        <begin position="483"/>
        <end position="522"/>
    </location>
</feature>
<feature type="compositionally biased region" description="Acidic residues" evidence="8">
    <location>
        <begin position="503"/>
        <end position="522"/>
    </location>
</feature>
<dbReference type="FunFam" id="3.30.160.60:FF:000358">
    <property type="entry name" value="zinc finger protein 24"/>
    <property type="match status" value="1"/>
</dbReference>
<dbReference type="FunFam" id="3.30.160.60:FF:001049">
    <property type="entry name" value="zinc finger protein 319"/>
    <property type="match status" value="1"/>
</dbReference>
<protein>
    <recommendedName>
        <fullName evidence="9">C2H2-type domain-containing protein</fullName>
    </recommendedName>
</protein>
<feature type="domain" description="C2H2-type" evidence="9">
    <location>
        <begin position="917"/>
        <end position="944"/>
    </location>
</feature>
<keyword evidence="5" id="KW-0862">Zinc</keyword>
<dbReference type="FunFam" id="3.30.160.60:FF:002402">
    <property type="entry name" value="Zinc finger protein 347"/>
    <property type="match status" value="1"/>
</dbReference>
<reference evidence="10" key="1">
    <citation type="submission" date="2021-10" db="EMBL/GenBank/DDBJ databases">
        <title>Tropical sea cucumber genome reveals ecological adaptation and Cuvierian tubules defense mechanism.</title>
        <authorList>
            <person name="Chen T."/>
        </authorList>
    </citation>
    <scope>NUCLEOTIDE SEQUENCE</scope>
    <source>
        <strain evidence="10">Nanhai2018</strain>
        <tissue evidence="10">Muscle</tissue>
    </source>
</reference>
<dbReference type="OrthoDB" id="6514831at2759"/>
<feature type="compositionally biased region" description="Low complexity" evidence="8">
    <location>
        <begin position="1069"/>
        <end position="1079"/>
    </location>
</feature>
<dbReference type="PANTHER" id="PTHR16515:SF49">
    <property type="entry name" value="GASTRULA ZINC FINGER PROTEIN XLCGF49.1-LIKE-RELATED"/>
    <property type="match status" value="1"/>
</dbReference>
<dbReference type="PROSITE" id="PS00028">
    <property type="entry name" value="ZINC_FINGER_C2H2_1"/>
    <property type="match status" value="8"/>
</dbReference>
<feature type="domain" description="C2H2-type" evidence="9">
    <location>
        <begin position="750"/>
        <end position="777"/>
    </location>
</feature>
<dbReference type="GO" id="GO:0008270">
    <property type="term" value="F:zinc ion binding"/>
    <property type="evidence" value="ECO:0007669"/>
    <property type="project" value="UniProtKB-KW"/>
</dbReference>
<dbReference type="Gene3D" id="3.30.160.60">
    <property type="entry name" value="Classic Zinc Finger"/>
    <property type="match status" value="7"/>
</dbReference>
<dbReference type="GO" id="GO:0010468">
    <property type="term" value="P:regulation of gene expression"/>
    <property type="evidence" value="ECO:0007669"/>
    <property type="project" value="UniProtKB-ARBA"/>
</dbReference>
<evidence type="ECO:0000256" key="3">
    <source>
        <dbReference type="ARBA" id="ARBA00022737"/>
    </source>
</evidence>
<comment type="caution">
    <text evidence="10">The sequence shown here is derived from an EMBL/GenBank/DDBJ whole genome shotgun (WGS) entry which is preliminary data.</text>
</comment>
<feature type="compositionally biased region" description="Polar residues" evidence="8">
    <location>
        <begin position="259"/>
        <end position="274"/>
    </location>
</feature>
<evidence type="ECO:0000256" key="1">
    <source>
        <dbReference type="ARBA" id="ARBA00004123"/>
    </source>
</evidence>
<feature type="region of interest" description="Disordered" evidence="8">
    <location>
        <begin position="703"/>
        <end position="746"/>
    </location>
</feature>
<proteinExistence type="predicted"/>
<dbReference type="InterPro" id="IPR036236">
    <property type="entry name" value="Znf_C2H2_sf"/>
</dbReference>
<keyword evidence="4 7" id="KW-0863">Zinc-finger</keyword>
<dbReference type="Proteomes" id="UP001152320">
    <property type="component" value="Chromosome 20"/>
</dbReference>
<dbReference type="FunFam" id="3.30.160.60:FF:000744">
    <property type="entry name" value="zinc finger E-box-binding homeobox 1"/>
    <property type="match status" value="1"/>
</dbReference>
<feature type="region of interest" description="Disordered" evidence="8">
    <location>
        <begin position="824"/>
        <end position="859"/>
    </location>
</feature>
<keyword evidence="6" id="KW-0539">Nucleus</keyword>
<evidence type="ECO:0000256" key="4">
    <source>
        <dbReference type="ARBA" id="ARBA00022771"/>
    </source>
</evidence>
<dbReference type="FunFam" id="3.30.160.60:FF:000759">
    <property type="entry name" value="zinc finger protein 16"/>
    <property type="match status" value="1"/>
</dbReference>
<feature type="compositionally biased region" description="Basic and acidic residues" evidence="8">
    <location>
        <begin position="454"/>
        <end position="464"/>
    </location>
</feature>
<feature type="compositionally biased region" description="Basic residues" evidence="8">
    <location>
        <begin position="841"/>
        <end position="852"/>
    </location>
</feature>
<dbReference type="GO" id="GO:0005634">
    <property type="term" value="C:nucleus"/>
    <property type="evidence" value="ECO:0007669"/>
    <property type="project" value="UniProtKB-SubCell"/>
</dbReference>
<feature type="compositionally biased region" description="Polar residues" evidence="8">
    <location>
        <begin position="401"/>
        <end position="419"/>
    </location>
</feature>
<feature type="domain" description="C2H2-type" evidence="9">
    <location>
        <begin position="945"/>
        <end position="972"/>
    </location>
</feature>
<evidence type="ECO:0000256" key="7">
    <source>
        <dbReference type="PROSITE-ProRule" id="PRU00042"/>
    </source>
</evidence>
<evidence type="ECO:0000256" key="2">
    <source>
        <dbReference type="ARBA" id="ARBA00022723"/>
    </source>
</evidence>
<feature type="domain" description="C2H2-type" evidence="9">
    <location>
        <begin position="778"/>
        <end position="805"/>
    </location>
</feature>
<sequence>MEEQKAMEQTNSGSDAPQFYEVVVMDSKQQDVLDTSSDGITVTLKDSTTDEDLPVSVSTREGILVPQNVVSQGEIQIAELQTTEAREVAVVYTSSNDVPHIQYVTQTAPSVTNIGETLPHKIVVQGEEGKQQIVISEVQTLPQDIQATILNTIEEMKTNKMDDNVQEVPDTVEITEEDPMSRIVSHKAVVHSESNISSVSGITTCARNDQPLDDMVPPQILATEDENTGPDDIPMDTNDGQLITQTVTSSVDGVDEDGLTQSASLPQENTNLPSSEEDKVIDGTSLIEESVSEDKAEDQQKETDEVNMAKFAPLILAPSKSKSSPSISTSVPMDKPRIVSISHGTAGSASNGQMDVPNFMDGTDGDDISNQEGLSLVQGGAAILTSVDDVAVSEGYVISPSVSSARTEGCGKTQSNIDNNLKDSSEFFLEGSESKEPKSDAKKSDGASTGKSTPDGKSKGKKGKNEMLHGMQLLSECAMRLENQDGGPEEEGDADGTSKEVEVEAQPEEKEEEEKQDEVNVEEITEEEAVGDVTVEIKNEPEESSEVTEIDKAQLQEVELQIQPVSTEANDFVTEPILENTSQVQSTTEVVVTTQGQVLKAVSGSNIVSVPIEIGNNQEVVMDSQQISEELIPMVQEEVILEIVEGDQIVVNNSGVHTGALVNDLYGGQTIGGDKTYLPVQGLAPSLMQQGNLPSSHRIQTYSQELKSEKKRSRKRATKHKNDDTPQRSRKRAKTTSVPSSSGESSRQKYQCHVCQKLFEKMKELRDHLLVHYNTKGYVCDFCNKTFSSSSHLRRHVMIHTGERPHKCDFCGEGFIQAVQLRVHKHRHGHGPPPPLSRAPPRSKKKGKKHKPTKTDKGQKYQCPVCKVKHKSKKKIKTHMKTHSNMKTFKCKDCNEVFRNKNQLTIHEGRHKGKPELQCSYCGKVFDTSSHMKRHERIHTGEKPYKCQFCDKSFIQGVQLRLHERIHTGERPHVCTYCGKAFARTQYLKRHSCIHTGEKPLQCRFCPERFIQPVQRQQHEKKLHKKKLKKLLAQKQKPGQPPIKLVLRLKKKKGRKGQEVTDSDDSDSDSSSSVTNDSN</sequence>
<dbReference type="InterPro" id="IPR013087">
    <property type="entry name" value="Znf_C2H2_type"/>
</dbReference>
<dbReference type="SUPFAM" id="SSF57667">
    <property type="entry name" value="beta-beta-alpha zinc fingers"/>
    <property type="match status" value="4"/>
</dbReference>
<evidence type="ECO:0000256" key="8">
    <source>
        <dbReference type="SAM" id="MobiDB-lite"/>
    </source>
</evidence>
<evidence type="ECO:0000259" key="9">
    <source>
        <dbReference type="PROSITE" id="PS50157"/>
    </source>
</evidence>
<evidence type="ECO:0000256" key="6">
    <source>
        <dbReference type="ARBA" id="ARBA00023242"/>
    </source>
</evidence>
<dbReference type="SMART" id="SM00355">
    <property type="entry name" value="ZnF_C2H2"/>
    <property type="match status" value="9"/>
</dbReference>
<keyword evidence="11" id="KW-1185">Reference proteome</keyword>
<evidence type="ECO:0000313" key="11">
    <source>
        <dbReference type="Proteomes" id="UP001152320"/>
    </source>
</evidence>
<evidence type="ECO:0000256" key="5">
    <source>
        <dbReference type="ARBA" id="ARBA00022833"/>
    </source>
</evidence>
<keyword evidence="3" id="KW-0677">Repeat</keyword>
<feature type="region of interest" description="Disordered" evidence="8">
    <location>
        <begin position="1032"/>
        <end position="1079"/>
    </location>
</feature>
<organism evidence="10 11">
    <name type="scientific">Holothuria leucospilota</name>
    <name type="common">Black long sea cucumber</name>
    <name type="synonym">Mertensiothuria leucospilota</name>
    <dbReference type="NCBI Taxonomy" id="206669"/>
    <lineage>
        <taxon>Eukaryota</taxon>
        <taxon>Metazoa</taxon>
        <taxon>Echinodermata</taxon>
        <taxon>Eleutherozoa</taxon>
        <taxon>Echinozoa</taxon>
        <taxon>Holothuroidea</taxon>
        <taxon>Aspidochirotacea</taxon>
        <taxon>Aspidochirotida</taxon>
        <taxon>Holothuriidae</taxon>
        <taxon>Holothuria</taxon>
    </lineage>
</organism>